<feature type="domain" description="PTS EIIA type-2" evidence="7">
    <location>
        <begin position="595"/>
        <end position="736"/>
    </location>
</feature>
<dbReference type="InterPro" id="IPR002178">
    <property type="entry name" value="PTS_EIIA_type-2_dom"/>
</dbReference>
<dbReference type="InterPro" id="IPR011608">
    <property type="entry name" value="PRD"/>
</dbReference>
<keyword evidence="4" id="KW-0010">Activator</keyword>
<feature type="domain" description="PRD" evidence="9">
    <location>
        <begin position="377"/>
        <end position="484"/>
    </location>
</feature>
<gene>
    <name evidence="10" type="ORF">J2S08_001326</name>
</gene>
<dbReference type="Pfam" id="PF08279">
    <property type="entry name" value="HTH_11"/>
    <property type="match status" value="1"/>
</dbReference>
<dbReference type="Pfam" id="PF00874">
    <property type="entry name" value="PRD"/>
    <property type="match status" value="1"/>
</dbReference>
<evidence type="ECO:0000256" key="4">
    <source>
        <dbReference type="ARBA" id="ARBA00023159"/>
    </source>
</evidence>
<dbReference type="Pfam" id="PF00359">
    <property type="entry name" value="PTS_EIIA_2"/>
    <property type="match status" value="1"/>
</dbReference>
<evidence type="ECO:0000256" key="2">
    <source>
        <dbReference type="ARBA" id="ARBA00022737"/>
    </source>
</evidence>
<dbReference type="InterPro" id="IPR007737">
    <property type="entry name" value="Mga_HTH"/>
</dbReference>
<dbReference type="PROSITE" id="PS51000">
    <property type="entry name" value="HTH_DEOR_2"/>
    <property type="match status" value="1"/>
</dbReference>
<evidence type="ECO:0000256" key="3">
    <source>
        <dbReference type="ARBA" id="ARBA00023015"/>
    </source>
</evidence>
<feature type="domain" description="PRD" evidence="9">
    <location>
        <begin position="266"/>
        <end position="368"/>
    </location>
</feature>
<reference evidence="10 11" key="1">
    <citation type="submission" date="2023-07" db="EMBL/GenBank/DDBJ databases">
        <title>Genomic Encyclopedia of Type Strains, Phase IV (KMG-IV): sequencing the most valuable type-strain genomes for metagenomic binning, comparative biology and taxonomic classification.</title>
        <authorList>
            <person name="Goeker M."/>
        </authorList>
    </citation>
    <scope>NUCLEOTIDE SEQUENCE [LARGE SCALE GENOMIC DNA]</scope>
    <source>
        <strain evidence="10 11">DSM 23837</strain>
    </source>
</reference>
<dbReference type="Gene3D" id="1.10.10.10">
    <property type="entry name" value="Winged helix-like DNA-binding domain superfamily/Winged helix DNA-binding domain"/>
    <property type="match status" value="1"/>
</dbReference>
<dbReference type="InterPro" id="IPR050661">
    <property type="entry name" value="BglG_antiterminators"/>
</dbReference>
<keyword evidence="11" id="KW-1185">Reference proteome</keyword>
<dbReference type="SUPFAM" id="SSF46785">
    <property type="entry name" value="Winged helix' DNA-binding domain"/>
    <property type="match status" value="1"/>
</dbReference>
<dbReference type="Gene3D" id="1.10.1790.10">
    <property type="entry name" value="PRD domain"/>
    <property type="match status" value="1"/>
</dbReference>
<evidence type="ECO:0000259" key="8">
    <source>
        <dbReference type="PROSITE" id="PS51099"/>
    </source>
</evidence>
<dbReference type="InterPro" id="IPR013011">
    <property type="entry name" value="PTS_EIIB_2"/>
</dbReference>
<evidence type="ECO:0000313" key="11">
    <source>
        <dbReference type="Proteomes" id="UP001223586"/>
    </source>
</evidence>
<comment type="caution">
    <text evidence="10">The sequence shown here is derived from an EMBL/GenBank/DDBJ whole genome shotgun (WGS) entry which is preliminary data.</text>
</comment>
<dbReference type="RefSeq" id="WP_307227846.1">
    <property type="nucleotide sequence ID" value="NZ_JAUSTT010000006.1"/>
</dbReference>
<evidence type="ECO:0000259" key="7">
    <source>
        <dbReference type="PROSITE" id="PS51094"/>
    </source>
</evidence>
<dbReference type="PROSITE" id="PS51094">
    <property type="entry name" value="PTS_EIIA_TYPE_2"/>
    <property type="match status" value="1"/>
</dbReference>
<feature type="domain" description="PTS EIIB type-2" evidence="8">
    <location>
        <begin position="488"/>
        <end position="576"/>
    </location>
</feature>
<dbReference type="Gene3D" id="3.40.930.10">
    <property type="entry name" value="Mannitol-specific EII, Chain A"/>
    <property type="match status" value="1"/>
</dbReference>
<dbReference type="InterPro" id="IPR013196">
    <property type="entry name" value="HTH_11"/>
</dbReference>
<dbReference type="InterPro" id="IPR036095">
    <property type="entry name" value="PTS_EIIB-like_sf"/>
</dbReference>
<protein>
    <submittedName>
        <fullName evidence="10">Transcriptional antiterminator</fullName>
    </submittedName>
</protein>
<feature type="domain" description="HTH deoR-type" evidence="6">
    <location>
        <begin position="89"/>
        <end position="150"/>
    </location>
</feature>
<dbReference type="PANTHER" id="PTHR30185">
    <property type="entry name" value="CRYPTIC BETA-GLUCOSIDE BGL OPERON ANTITERMINATOR"/>
    <property type="match status" value="1"/>
</dbReference>
<keyword evidence="2" id="KW-0677">Repeat</keyword>
<dbReference type="PANTHER" id="PTHR30185:SF18">
    <property type="entry name" value="TRANSCRIPTIONAL REGULATOR MTLR"/>
    <property type="match status" value="1"/>
</dbReference>
<dbReference type="Proteomes" id="UP001223586">
    <property type="component" value="Unassembled WGS sequence"/>
</dbReference>
<dbReference type="Pfam" id="PF05043">
    <property type="entry name" value="Mga"/>
    <property type="match status" value="1"/>
</dbReference>
<name>A0ABT9WQD1_9BACI</name>
<evidence type="ECO:0000259" key="9">
    <source>
        <dbReference type="PROSITE" id="PS51372"/>
    </source>
</evidence>
<keyword evidence="3" id="KW-0805">Transcription regulation</keyword>
<dbReference type="PROSITE" id="PS51372">
    <property type="entry name" value="PRD_2"/>
    <property type="match status" value="2"/>
</dbReference>
<dbReference type="CDD" id="cd05568">
    <property type="entry name" value="PTS_IIB_bgl_like"/>
    <property type="match status" value="1"/>
</dbReference>
<evidence type="ECO:0000256" key="5">
    <source>
        <dbReference type="ARBA" id="ARBA00023163"/>
    </source>
</evidence>
<keyword evidence="5" id="KW-0804">Transcription</keyword>
<keyword evidence="1" id="KW-0808">Transferase</keyword>
<dbReference type="SUPFAM" id="SSF63520">
    <property type="entry name" value="PTS-regulatory domain, PRD"/>
    <property type="match status" value="1"/>
</dbReference>
<sequence>MIEQLSHKAVALFVLSFVLVIDCKINVQNKQINTDARLKKSADSRQVFAIKTASLISCRICGQLLLLSGTVKADTIEIRKRGDQLISLTNRQLDILSFLLKQQDFINIQSVAKKFKVSERTIRYDLDFIQGFLKEIDIGLVRKPRKGVCLKLSTEEKARLESKLVLLDNTIATKEENILLISFEMLIRDKTTLDELSDRLELSKSTVYHLMAETEMFFKRTGIMLVKKPSHGLSIDGNELDIRNCFSLLYSDAASSTLLRKYVKQLFPSDVTKNADVFIGLYEEETKTYFSDHAREELLMSICFQFNRIKKGQLVQYPFMERKGILETQESSLINRLYKSVFCVSLHVDELSYLTKQIKGTKVTSCLTQVFDLNEDIQNESFYRITHDFINEVKLLIGIDFSKDLEFVNGLMIHLQVALHRLKNNQKIENSLTEQVKFKYRYIYEITRKSLLPIEKKYHLYFPDEEVAYIAMHLGASYERYSFSGFMPTALIVCGSGLATSSLLATRMKVMLPEIKTVGPVNTNNYKNYLDESIDFIVATVPIESDRKVLRVNPLLDSEDIAKLQAETFKKAYQKQVLALTKHESMKNDDLEMAMIIPEEHIQLNKSIDEWRKAIKLASKPLLDNQYISDEYVDDMIRAVEELGPYMVFIPEVAVVHASPKKGVLRDGISLLQLSDAIKFGDSGQVMVKVIFVICSMEAESSLFLKLIQIIERSTNQEKIKNAQNKKDILLLNTDS</sequence>
<proteinExistence type="predicted"/>
<dbReference type="InterPro" id="IPR001034">
    <property type="entry name" value="DeoR_HTH"/>
</dbReference>
<dbReference type="EMBL" id="JAUSTT010000006">
    <property type="protein sequence ID" value="MDQ0175492.1"/>
    <property type="molecule type" value="Genomic_DNA"/>
</dbReference>
<dbReference type="InterPro" id="IPR036388">
    <property type="entry name" value="WH-like_DNA-bd_sf"/>
</dbReference>
<dbReference type="SUPFAM" id="SSF52794">
    <property type="entry name" value="PTS system IIB component-like"/>
    <property type="match status" value="1"/>
</dbReference>
<evidence type="ECO:0000259" key="6">
    <source>
        <dbReference type="PROSITE" id="PS51000"/>
    </source>
</evidence>
<dbReference type="InterPro" id="IPR016152">
    <property type="entry name" value="PTrfase/Anion_transptr"/>
</dbReference>
<evidence type="ECO:0000313" key="10">
    <source>
        <dbReference type="EMBL" id="MDQ0175492.1"/>
    </source>
</evidence>
<accession>A0ABT9WQD1</accession>
<organism evidence="10 11">
    <name type="scientific">Bacillus chungangensis</name>
    <dbReference type="NCBI Taxonomy" id="587633"/>
    <lineage>
        <taxon>Bacteria</taxon>
        <taxon>Bacillati</taxon>
        <taxon>Bacillota</taxon>
        <taxon>Bacilli</taxon>
        <taxon>Bacillales</taxon>
        <taxon>Bacillaceae</taxon>
        <taxon>Bacillus</taxon>
    </lineage>
</organism>
<evidence type="ECO:0000256" key="1">
    <source>
        <dbReference type="ARBA" id="ARBA00022679"/>
    </source>
</evidence>
<dbReference type="SUPFAM" id="SSF55804">
    <property type="entry name" value="Phoshotransferase/anion transport protein"/>
    <property type="match status" value="1"/>
</dbReference>
<dbReference type="InterPro" id="IPR036390">
    <property type="entry name" value="WH_DNA-bd_sf"/>
</dbReference>
<dbReference type="InterPro" id="IPR036634">
    <property type="entry name" value="PRD_sf"/>
</dbReference>
<dbReference type="PROSITE" id="PS51099">
    <property type="entry name" value="PTS_EIIB_TYPE_2"/>
    <property type="match status" value="1"/>
</dbReference>
<dbReference type="Gene3D" id="3.40.50.2300">
    <property type="match status" value="1"/>
</dbReference>